<dbReference type="Proteomes" id="UP000297447">
    <property type="component" value="Unassembled WGS sequence"/>
</dbReference>
<dbReference type="EMBL" id="SOHE01000041">
    <property type="protein sequence ID" value="TFD50515.1"/>
    <property type="molecule type" value="Genomic_DNA"/>
</dbReference>
<dbReference type="PANTHER" id="PTHR39339:SF1">
    <property type="entry name" value="CHAD DOMAIN-CONTAINING PROTEIN"/>
    <property type="match status" value="1"/>
</dbReference>
<organism evidence="2 3">
    <name type="scientific">Cryobacterium frigoriphilum</name>
    <dbReference type="NCBI Taxonomy" id="1259150"/>
    <lineage>
        <taxon>Bacteria</taxon>
        <taxon>Bacillati</taxon>
        <taxon>Actinomycetota</taxon>
        <taxon>Actinomycetes</taxon>
        <taxon>Micrococcales</taxon>
        <taxon>Microbacteriaceae</taxon>
        <taxon>Cryobacterium</taxon>
    </lineage>
</organism>
<accession>A0A4R9A1S4</accession>
<dbReference type="RefSeq" id="WP_134519190.1">
    <property type="nucleotide sequence ID" value="NZ_SOHE01000041.1"/>
</dbReference>
<dbReference type="InterPro" id="IPR038186">
    <property type="entry name" value="CHAD_dom_sf"/>
</dbReference>
<name>A0A4R9A1S4_9MICO</name>
<dbReference type="InterPro" id="IPR007899">
    <property type="entry name" value="CHAD_dom"/>
</dbReference>
<gene>
    <name evidence="2" type="ORF">E3T55_08790</name>
</gene>
<comment type="caution">
    <text evidence="2">The sequence shown here is derived from an EMBL/GenBank/DDBJ whole genome shotgun (WGS) entry which is preliminary data.</text>
</comment>
<dbReference type="Gene3D" id="1.40.20.10">
    <property type="entry name" value="CHAD domain"/>
    <property type="match status" value="1"/>
</dbReference>
<sequence>MTTGDYAPAAADPRTLAPKGSAGRALLRYLQEQVQVLREQDPRVRENAPDAVHKMRTATRRLRSALASYRALLNPATADQLRGELRWLAGVLGIARDAEVLHERLRGEVTDEAAALGIEPSINAIDELLGSDVHTAQLTVLDVLQSDRYFQLVAALEQLLANPPLSADARQPARRVAQSEIDADVKRLRRAVRVAGALPDGAARDHALHEVRKRAKRLRYAAEAAVTVDPRRATRMVALAQSLQEALGEHQDSVVARDVLLRLANEAHARGEDAFGFGRLHALEEVRARAAEARFRRDWRTLLRAL</sequence>
<protein>
    <submittedName>
        <fullName evidence="2">CHAD domain-containing protein</fullName>
    </submittedName>
</protein>
<reference evidence="2 3" key="1">
    <citation type="submission" date="2019-03" db="EMBL/GenBank/DDBJ databases">
        <title>Genomics of glacier-inhabiting Cryobacterium strains.</title>
        <authorList>
            <person name="Liu Q."/>
            <person name="Xin Y.-H."/>
        </authorList>
    </citation>
    <scope>NUCLEOTIDE SEQUENCE [LARGE SCALE GENOMIC DNA]</scope>
    <source>
        <strain evidence="2 3">Hh14</strain>
    </source>
</reference>
<dbReference type="OrthoDB" id="9777271at2"/>
<keyword evidence="3" id="KW-1185">Reference proteome</keyword>
<dbReference type="Pfam" id="PF05235">
    <property type="entry name" value="CHAD"/>
    <property type="match status" value="1"/>
</dbReference>
<proteinExistence type="predicted"/>
<dbReference type="SMART" id="SM00880">
    <property type="entry name" value="CHAD"/>
    <property type="match status" value="1"/>
</dbReference>
<evidence type="ECO:0000313" key="2">
    <source>
        <dbReference type="EMBL" id="TFD50515.1"/>
    </source>
</evidence>
<dbReference type="AlphaFoldDB" id="A0A4R9A1S4"/>
<evidence type="ECO:0000313" key="3">
    <source>
        <dbReference type="Proteomes" id="UP000297447"/>
    </source>
</evidence>
<dbReference type="PROSITE" id="PS51708">
    <property type="entry name" value="CHAD"/>
    <property type="match status" value="1"/>
</dbReference>
<evidence type="ECO:0000259" key="1">
    <source>
        <dbReference type="PROSITE" id="PS51708"/>
    </source>
</evidence>
<dbReference type="PANTHER" id="PTHR39339">
    <property type="entry name" value="SLR1444 PROTEIN"/>
    <property type="match status" value="1"/>
</dbReference>
<feature type="domain" description="CHAD" evidence="1">
    <location>
        <begin position="19"/>
        <end position="304"/>
    </location>
</feature>